<comment type="subunit">
    <text evidence="6">Consists of a catalytic RNA component (M1 or rnpB) and a protein subunit.</text>
</comment>
<protein>
    <recommendedName>
        <fullName evidence="6 7">Ribonuclease P protein component</fullName>
        <shortName evidence="6">RNase P protein</shortName>
        <shortName evidence="6">RNaseP protein</shortName>
        <ecNumber evidence="6 7">3.1.26.5</ecNumber>
    </recommendedName>
    <alternativeName>
        <fullName evidence="6">Protein C5</fullName>
    </alternativeName>
</protein>
<comment type="similarity">
    <text evidence="6">Belongs to the RnpA family.</text>
</comment>
<evidence type="ECO:0000256" key="4">
    <source>
        <dbReference type="ARBA" id="ARBA00022801"/>
    </source>
</evidence>
<dbReference type="InterPro" id="IPR020568">
    <property type="entry name" value="Ribosomal_Su5_D2-typ_SF"/>
</dbReference>
<dbReference type="InterPro" id="IPR000100">
    <property type="entry name" value="RNase_P"/>
</dbReference>
<accession>A0A2A4YLT3</accession>
<evidence type="ECO:0000313" key="8">
    <source>
        <dbReference type="EMBL" id="PCI95684.1"/>
    </source>
</evidence>
<dbReference type="GO" id="GO:0042781">
    <property type="term" value="F:3'-tRNA processing endoribonuclease activity"/>
    <property type="evidence" value="ECO:0007669"/>
    <property type="project" value="TreeGrafter"/>
</dbReference>
<dbReference type="Proteomes" id="UP000217838">
    <property type="component" value="Unassembled WGS sequence"/>
</dbReference>
<keyword evidence="4 6" id="KW-0378">Hydrolase</keyword>
<gene>
    <name evidence="6 8" type="primary">rnpA</name>
    <name evidence="8" type="ORF">COB11_01495</name>
</gene>
<dbReference type="EMBL" id="NVUU01000011">
    <property type="protein sequence ID" value="PCI95684.1"/>
    <property type="molecule type" value="Genomic_DNA"/>
</dbReference>
<evidence type="ECO:0000256" key="2">
    <source>
        <dbReference type="ARBA" id="ARBA00022722"/>
    </source>
</evidence>
<dbReference type="EC" id="3.1.26.5" evidence="6 7"/>
<dbReference type="SUPFAM" id="SSF54211">
    <property type="entry name" value="Ribosomal protein S5 domain 2-like"/>
    <property type="match status" value="1"/>
</dbReference>
<dbReference type="Gene3D" id="3.30.230.10">
    <property type="match status" value="1"/>
</dbReference>
<dbReference type="GO" id="GO:0030677">
    <property type="term" value="C:ribonuclease P complex"/>
    <property type="evidence" value="ECO:0007669"/>
    <property type="project" value="TreeGrafter"/>
</dbReference>
<keyword evidence="3 6" id="KW-0255">Endonuclease</keyword>
<dbReference type="Pfam" id="PF00825">
    <property type="entry name" value="Ribonuclease_P"/>
    <property type="match status" value="1"/>
</dbReference>
<reference evidence="9" key="1">
    <citation type="submission" date="2017-08" db="EMBL/GenBank/DDBJ databases">
        <title>A dynamic microbial community with high functional redundancy inhabits the cold, oxic subseafloor aquifer.</title>
        <authorList>
            <person name="Tully B.J."/>
            <person name="Wheat C.G."/>
            <person name="Glazer B.T."/>
            <person name="Huber J.A."/>
        </authorList>
    </citation>
    <scope>NUCLEOTIDE SEQUENCE [LARGE SCALE GENOMIC DNA]</scope>
</reference>
<proteinExistence type="inferred from homology"/>
<organism evidence="8 9">
    <name type="scientific">Aerophobetes bacterium</name>
    <dbReference type="NCBI Taxonomy" id="2030807"/>
    <lineage>
        <taxon>Bacteria</taxon>
        <taxon>Candidatus Aerophobota</taxon>
    </lineage>
</organism>
<evidence type="ECO:0000256" key="6">
    <source>
        <dbReference type="HAMAP-Rule" id="MF_00227"/>
    </source>
</evidence>
<dbReference type="GO" id="GO:0000049">
    <property type="term" value="F:tRNA binding"/>
    <property type="evidence" value="ECO:0007669"/>
    <property type="project" value="UniProtKB-UniRule"/>
</dbReference>
<dbReference type="PANTHER" id="PTHR33992:SF1">
    <property type="entry name" value="RIBONUCLEASE P PROTEIN COMPONENT"/>
    <property type="match status" value="1"/>
</dbReference>
<keyword evidence="2 6" id="KW-0540">Nuclease</keyword>
<evidence type="ECO:0000256" key="1">
    <source>
        <dbReference type="ARBA" id="ARBA00022694"/>
    </source>
</evidence>
<comment type="catalytic activity">
    <reaction evidence="6">
        <text>Endonucleolytic cleavage of RNA, removing 5'-extranucleotides from tRNA precursor.</text>
        <dbReference type="EC" id="3.1.26.5"/>
    </reaction>
</comment>
<sequence>MSQKFPKSSRLLKREEYLNILRSHDKICGKYLLINYAKGTSSCPKLGLTVSKKFGKSHERNRFKRLVREAFRKCSTDLPENLEINIRPRKFAKEASAVMILSELTKMLQEV</sequence>
<evidence type="ECO:0000256" key="3">
    <source>
        <dbReference type="ARBA" id="ARBA00022759"/>
    </source>
</evidence>
<evidence type="ECO:0000256" key="5">
    <source>
        <dbReference type="ARBA" id="ARBA00022884"/>
    </source>
</evidence>
<evidence type="ECO:0000313" key="9">
    <source>
        <dbReference type="Proteomes" id="UP000217838"/>
    </source>
</evidence>
<dbReference type="PANTHER" id="PTHR33992">
    <property type="entry name" value="RIBONUCLEASE P PROTEIN COMPONENT"/>
    <property type="match status" value="1"/>
</dbReference>
<evidence type="ECO:0000256" key="7">
    <source>
        <dbReference type="NCBIfam" id="TIGR00188"/>
    </source>
</evidence>
<keyword evidence="1 6" id="KW-0819">tRNA processing</keyword>
<dbReference type="NCBIfam" id="TIGR00188">
    <property type="entry name" value="rnpA"/>
    <property type="match status" value="1"/>
</dbReference>
<dbReference type="AlphaFoldDB" id="A0A2A4YLT3"/>
<dbReference type="HAMAP" id="MF_00227">
    <property type="entry name" value="RNase_P"/>
    <property type="match status" value="1"/>
</dbReference>
<keyword evidence="5 6" id="KW-0694">RNA-binding</keyword>
<comment type="function">
    <text evidence="6">RNaseP catalyzes the removal of the 5'-leader sequence from pre-tRNA to produce the mature 5'-terminus. It can also cleave other RNA substrates such as 4.5S RNA. The protein component plays an auxiliary but essential role in vivo by binding to the 5'-leader sequence and broadening the substrate specificity of the ribozyme.</text>
</comment>
<dbReference type="GO" id="GO:0004526">
    <property type="term" value="F:ribonuclease P activity"/>
    <property type="evidence" value="ECO:0007669"/>
    <property type="project" value="UniProtKB-UniRule"/>
</dbReference>
<dbReference type="InterPro" id="IPR014721">
    <property type="entry name" value="Ribsml_uS5_D2-typ_fold_subgr"/>
</dbReference>
<name>A0A2A4YLT3_UNCAE</name>
<comment type="caution">
    <text evidence="8">The sequence shown here is derived from an EMBL/GenBank/DDBJ whole genome shotgun (WGS) entry which is preliminary data.</text>
</comment>
<dbReference type="GO" id="GO:0001682">
    <property type="term" value="P:tRNA 5'-leader removal"/>
    <property type="evidence" value="ECO:0007669"/>
    <property type="project" value="UniProtKB-UniRule"/>
</dbReference>